<protein>
    <submittedName>
        <fullName evidence="2">WW domain-containing oxidoreductase</fullName>
    </submittedName>
</protein>
<dbReference type="STRING" id="35525.A0A164PLG9"/>
<accession>A0A164PLG9</accession>
<gene>
    <name evidence="2" type="ORF">APZ42_029468</name>
</gene>
<keyword evidence="1" id="KW-0560">Oxidoreductase</keyword>
<reference evidence="2 3" key="1">
    <citation type="submission" date="2016-03" db="EMBL/GenBank/DDBJ databases">
        <title>EvidentialGene: Evidence-directed Construction of Genes on Genomes.</title>
        <authorList>
            <person name="Gilbert D.G."/>
            <person name="Choi J.-H."/>
            <person name="Mockaitis K."/>
            <person name="Colbourne J."/>
            <person name="Pfrender M."/>
        </authorList>
    </citation>
    <scope>NUCLEOTIDE SEQUENCE [LARGE SCALE GENOMIC DNA]</scope>
    <source>
        <strain evidence="2 3">Xinb3</strain>
        <tissue evidence="2">Complete organism</tissue>
    </source>
</reference>
<evidence type="ECO:0000313" key="3">
    <source>
        <dbReference type="Proteomes" id="UP000076858"/>
    </source>
</evidence>
<proteinExistence type="predicted"/>
<dbReference type="AlphaFoldDB" id="A0A164PLG9"/>
<dbReference type="GO" id="GO:0016491">
    <property type="term" value="F:oxidoreductase activity"/>
    <property type="evidence" value="ECO:0007669"/>
    <property type="project" value="UniProtKB-KW"/>
</dbReference>
<sequence>MAKRLNLDDLTFDREPADSKILRIYGATKLCNILFSKELAKKLEPFGELFSLYFYSSHVYLLPSFLHVPCPLGLLKKSAPSRIIHVSSMAHAFTKTLDLNNLNSELSYDTGTVYYYSKLSQVLCTRHLAPLVFNSGVTVNCLHPGAVQTEIFRNAPSWFQMIAAITFPLFFKVSFRKNITVNALHPGVVHTEFSRFLPYEVFKKIMTVISPVFSKSAKEGAQTTIHLAVADEVANVTGEYFSDCKIAKTSKLAKDAGLAKKLWEVSETLVKLKPEERHY</sequence>
<dbReference type="PANTHER" id="PTHR43157:SF31">
    <property type="entry name" value="PHOSPHATIDYLINOSITOL-GLYCAN BIOSYNTHESIS CLASS F PROTEIN"/>
    <property type="match status" value="1"/>
</dbReference>
<name>A0A164PLG9_9CRUS</name>
<comment type="caution">
    <text evidence="2">The sequence shown here is derived from an EMBL/GenBank/DDBJ whole genome shotgun (WGS) entry which is preliminary data.</text>
</comment>
<dbReference type="Gene3D" id="3.40.50.720">
    <property type="entry name" value="NAD(P)-binding Rossmann-like Domain"/>
    <property type="match status" value="2"/>
</dbReference>
<dbReference type="OrthoDB" id="191139at2759"/>
<keyword evidence="3" id="KW-1185">Reference proteome</keyword>
<dbReference type="Proteomes" id="UP000076858">
    <property type="component" value="Unassembled WGS sequence"/>
</dbReference>
<dbReference type="InterPro" id="IPR036291">
    <property type="entry name" value="NAD(P)-bd_dom_sf"/>
</dbReference>
<dbReference type="PANTHER" id="PTHR43157">
    <property type="entry name" value="PHOSPHATIDYLINOSITOL-GLYCAN BIOSYNTHESIS CLASS F PROTEIN-RELATED"/>
    <property type="match status" value="1"/>
</dbReference>
<evidence type="ECO:0000256" key="1">
    <source>
        <dbReference type="ARBA" id="ARBA00023002"/>
    </source>
</evidence>
<dbReference type="SUPFAM" id="SSF51735">
    <property type="entry name" value="NAD(P)-binding Rossmann-fold domains"/>
    <property type="match status" value="2"/>
</dbReference>
<dbReference type="EMBL" id="LRGB01002580">
    <property type="protein sequence ID" value="KZS06946.1"/>
    <property type="molecule type" value="Genomic_DNA"/>
</dbReference>
<evidence type="ECO:0000313" key="2">
    <source>
        <dbReference type="EMBL" id="KZS06946.1"/>
    </source>
</evidence>
<organism evidence="2 3">
    <name type="scientific">Daphnia magna</name>
    <dbReference type="NCBI Taxonomy" id="35525"/>
    <lineage>
        <taxon>Eukaryota</taxon>
        <taxon>Metazoa</taxon>
        <taxon>Ecdysozoa</taxon>
        <taxon>Arthropoda</taxon>
        <taxon>Crustacea</taxon>
        <taxon>Branchiopoda</taxon>
        <taxon>Diplostraca</taxon>
        <taxon>Cladocera</taxon>
        <taxon>Anomopoda</taxon>
        <taxon>Daphniidae</taxon>
        <taxon>Daphnia</taxon>
    </lineage>
</organism>